<reference evidence="1 2" key="1">
    <citation type="submission" date="2015-01" db="EMBL/GenBank/DDBJ databases">
        <title>Evolution of Trichinella species and genotypes.</title>
        <authorList>
            <person name="Korhonen P.K."/>
            <person name="Edoardo P."/>
            <person name="Giuseppe L.R."/>
            <person name="Gasser R.B."/>
        </authorList>
    </citation>
    <scope>NUCLEOTIDE SEQUENCE [LARGE SCALE GENOMIC DNA]</scope>
    <source>
        <strain evidence="1">ISS1029</strain>
    </source>
</reference>
<evidence type="ECO:0000313" key="1">
    <source>
        <dbReference type="EMBL" id="KRY98235.1"/>
    </source>
</evidence>
<evidence type="ECO:0000313" key="2">
    <source>
        <dbReference type="Proteomes" id="UP000055024"/>
    </source>
</evidence>
<organism evidence="1 2">
    <name type="scientific">Trichinella zimbabwensis</name>
    <dbReference type="NCBI Taxonomy" id="268475"/>
    <lineage>
        <taxon>Eukaryota</taxon>
        <taxon>Metazoa</taxon>
        <taxon>Ecdysozoa</taxon>
        <taxon>Nematoda</taxon>
        <taxon>Enoplea</taxon>
        <taxon>Dorylaimia</taxon>
        <taxon>Trichinellida</taxon>
        <taxon>Trichinellidae</taxon>
        <taxon>Trichinella</taxon>
    </lineage>
</organism>
<comment type="caution">
    <text evidence="1">The sequence shown here is derived from an EMBL/GenBank/DDBJ whole genome shotgun (WGS) entry which is preliminary data.</text>
</comment>
<dbReference type="Proteomes" id="UP000055024">
    <property type="component" value="Unassembled WGS sequence"/>
</dbReference>
<dbReference type="AlphaFoldDB" id="A0A0V1GIX6"/>
<accession>A0A0V1GIX6</accession>
<name>A0A0V1GIX6_9BILA</name>
<dbReference type="EMBL" id="JYDP01001498">
    <property type="protein sequence ID" value="KRY98235.1"/>
    <property type="molecule type" value="Genomic_DNA"/>
</dbReference>
<gene>
    <name evidence="1" type="ORF">T11_4317</name>
</gene>
<feature type="non-terminal residue" evidence="1">
    <location>
        <position position="78"/>
    </location>
</feature>
<sequence length="78" mass="9314">MLLESATSACGYPWKLYYQYGTFDIALNCSHYNRIMIQRLQHCLDKYAFMQRKTRFVIYSSHFWGKIGFSKLSKFRGP</sequence>
<proteinExistence type="predicted"/>
<protein>
    <submittedName>
        <fullName evidence="1">Uncharacterized protein</fullName>
    </submittedName>
</protein>
<keyword evidence="2" id="KW-1185">Reference proteome</keyword>